<reference evidence="1 2" key="1">
    <citation type="submission" date="2020-10" db="EMBL/GenBank/DDBJ databases">
        <title>Phylogeny of dyella-like bacteria.</title>
        <authorList>
            <person name="Fu J."/>
        </authorList>
    </citation>
    <scope>NUCLEOTIDE SEQUENCE [LARGE SCALE GENOMIC DNA]</scope>
    <source>
        <strain evidence="1 2">DHOB09</strain>
    </source>
</reference>
<dbReference type="EMBL" id="CP064030">
    <property type="protein sequence ID" value="QRN55222.1"/>
    <property type="molecule type" value="Genomic_DNA"/>
</dbReference>
<accession>A0ABX7GXK4</accession>
<keyword evidence="2" id="KW-1185">Reference proteome</keyword>
<gene>
    <name evidence="1" type="ORF">ISN74_07800</name>
</gene>
<dbReference type="Proteomes" id="UP000663181">
    <property type="component" value="Chromosome"/>
</dbReference>
<organism evidence="1 2">
    <name type="scientific">Dyella caseinilytica</name>
    <dbReference type="NCBI Taxonomy" id="1849581"/>
    <lineage>
        <taxon>Bacteria</taxon>
        <taxon>Pseudomonadati</taxon>
        <taxon>Pseudomonadota</taxon>
        <taxon>Gammaproteobacteria</taxon>
        <taxon>Lysobacterales</taxon>
        <taxon>Rhodanobacteraceae</taxon>
        <taxon>Dyella</taxon>
    </lineage>
</organism>
<evidence type="ECO:0000313" key="2">
    <source>
        <dbReference type="Proteomes" id="UP000663181"/>
    </source>
</evidence>
<dbReference type="RefSeq" id="WP_188798790.1">
    <property type="nucleotide sequence ID" value="NZ_BMIZ01000001.1"/>
</dbReference>
<evidence type="ECO:0000313" key="1">
    <source>
        <dbReference type="EMBL" id="QRN55222.1"/>
    </source>
</evidence>
<protein>
    <submittedName>
        <fullName evidence="1">Uncharacterized protein</fullName>
    </submittedName>
</protein>
<proteinExistence type="predicted"/>
<sequence>MNALPLCDHIAEIIERHGGIRSAARHLKIDPTYLLRMGNGDKTHPSEAVLKKLGLLPTPLYLRAKP</sequence>
<name>A0ABX7GXK4_9GAMM</name>